<dbReference type="AlphaFoldDB" id="B9TDE5"/>
<proteinExistence type="predicted"/>
<evidence type="ECO:0000313" key="3">
    <source>
        <dbReference type="Proteomes" id="UP000008311"/>
    </source>
</evidence>
<name>B9TDE5_RICCO</name>
<accession>B9TDE5</accession>
<organism evidence="2 3">
    <name type="scientific">Ricinus communis</name>
    <name type="common">Castor bean</name>
    <dbReference type="NCBI Taxonomy" id="3988"/>
    <lineage>
        <taxon>Eukaryota</taxon>
        <taxon>Viridiplantae</taxon>
        <taxon>Streptophyta</taxon>
        <taxon>Embryophyta</taxon>
        <taxon>Tracheophyta</taxon>
        <taxon>Spermatophyta</taxon>
        <taxon>Magnoliopsida</taxon>
        <taxon>eudicotyledons</taxon>
        <taxon>Gunneridae</taxon>
        <taxon>Pentapetalae</taxon>
        <taxon>rosids</taxon>
        <taxon>fabids</taxon>
        <taxon>Malpighiales</taxon>
        <taxon>Euphorbiaceae</taxon>
        <taxon>Acalyphoideae</taxon>
        <taxon>Acalypheae</taxon>
        <taxon>Ricinus</taxon>
    </lineage>
</organism>
<keyword evidence="3" id="KW-1185">Reference proteome</keyword>
<feature type="region of interest" description="Disordered" evidence="1">
    <location>
        <begin position="91"/>
        <end position="115"/>
    </location>
</feature>
<reference evidence="3" key="1">
    <citation type="journal article" date="2010" name="Nat. Biotechnol.">
        <title>Draft genome sequence of the oilseed species Ricinus communis.</title>
        <authorList>
            <person name="Chan A.P."/>
            <person name="Crabtree J."/>
            <person name="Zhao Q."/>
            <person name="Lorenzi H."/>
            <person name="Orvis J."/>
            <person name="Puiu D."/>
            <person name="Melake-Berhan A."/>
            <person name="Jones K.M."/>
            <person name="Redman J."/>
            <person name="Chen G."/>
            <person name="Cahoon E.B."/>
            <person name="Gedil M."/>
            <person name="Stanke M."/>
            <person name="Haas B.J."/>
            <person name="Wortman J.R."/>
            <person name="Fraser-Liggett C.M."/>
            <person name="Ravel J."/>
            <person name="Rabinowicz P.D."/>
        </authorList>
    </citation>
    <scope>NUCLEOTIDE SEQUENCE [LARGE SCALE GENOMIC DNA]</scope>
    <source>
        <strain evidence="3">cv. Hale</strain>
    </source>
</reference>
<dbReference type="Proteomes" id="UP000008311">
    <property type="component" value="Unassembled WGS sequence"/>
</dbReference>
<sequence length="115" mass="12348">MRRDAMPMLGVENVIEPGLDAGAFTDDRLDRHQCGDIAIALERLAIAAAIEPPVDAGHPALDGPCGGGGIHALALAGGEQDHMRDTRLDLVEPAPDDPVIMPFRRPRNDNDRPLR</sequence>
<gene>
    <name evidence="2" type="ORF">RCOM_1858680</name>
</gene>
<dbReference type="InParanoid" id="B9TDE5"/>
<dbReference type="EMBL" id="EQ978141">
    <property type="protein sequence ID" value="EEF26120.1"/>
    <property type="molecule type" value="Genomic_DNA"/>
</dbReference>
<evidence type="ECO:0000256" key="1">
    <source>
        <dbReference type="SAM" id="MobiDB-lite"/>
    </source>
</evidence>
<feature type="non-terminal residue" evidence="2">
    <location>
        <position position="115"/>
    </location>
</feature>
<protein>
    <submittedName>
        <fullName evidence="2">Uncharacterized protein</fullName>
    </submittedName>
</protein>
<feature type="compositionally biased region" description="Basic and acidic residues" evidence="1">
    <location>
        <begin position="106"/>
        <end position="115"/>
    </location>
</feature>
<evidence type="ECO:0000313" key="2">
    <source>
        <dbReference type="EMBL" id="EEF26120.1"/>
    </source>
</evidence>